<evidence type="ECO:0000256" key="6">
    <source>
        <dbReference type="ARBA" id="ARBA00023125"/>
    </source>
</evidence>
<evidence type="ECO:0000313" key="15">
    <source>
        <dbReference type="Proteomes" id="UP000714915"/>
    </source>
</evidence>
<dbReference type="CDD" id="cd18807">
    <property type="entry name" value="SF1_C_UvrD"/>
    <property type="match status" value="1"/>
</dbReference>
<reference evidence="14" key="1">
    <citation type="submission" date="2020-04" db="EMBL/GenBank/DDBJ databases">
        <authorList>
            <person name="Zhang T."/>
        </authorList>
    </citation>
    <scope>NUCLEOTIDE SEQUENCE</scope>
    <source>
        <strain evidence="14">HKST-UBA09</strain>
    </source>
</reference>
<dbReference type="SUPFAM" id="SSF52540">
    <property type="entry name" value="P-loop containing nucleoside triphosphate hydrolases"/>
    <property type="match status" value="1"/>
</dbReference>
<evidence type="ECO:0000256" key="9">
    <source>
        <dbReference type="ARBA" id="ARBA00034808"/>
    </source>
</evidence>
<dbReference type="InterPro" id="IPR027417">
    <property type="entry name" value="P-loop_NTPase"/>
</dbReference>
<evidence type="ECO:0000259" key="12">
    <source>
        <dbReference type="PROSITE" id="PS51198"/>
    </source>
</evidence>
<name>A0A955RL03_9BACT</name>
<evidence type="ECO:0000256" key="4">
    <source>
        <dbReference type="ARBA" id="ARBA00022806"/>
    </source>
</evidence>
<dbReference type="GO" id="GO:0016787">
    <property type="term" value="F:hydrolase activity"/>
    <property type="evidence" value="ECO:0007669"/>
    <property type="project" value="UniProtKB-UniRule"/>
</dbReference>
<evidence type="ECO:0000313" key="14">
    <source>
        <dbReference type="EMBL" id="MCA9386439.1"/>
    </source>
</evidence>
<evidence type="ECO:0000256" key="3">
    <source>
        <dbReference type="ARBA" id="ARBA00022801"/>
    </source>
</evidence>
<dbReference type="PANTHER" id="PTHR11070">
    <property type="entry name" value="UVRD / RECB / PCRA DNA HELICASE FAMILY MEMBER"/>
    <property type="match status" value="1"/>
</dbReference>
<comment type="catalytic activity">
    <reaction evidence="10">
        <text>ATP + H2O = ADP + phosphate + H(+)</text>
        <dbReference type="Rhea" id="RHEA:13065"/>
        <dbReference type="ChEBI" id="CHEBI:15377"/>
        <dbReference type="ChEBI" id="CHEBI:15378"/>
        <dbReference type="ChEBI" id="CHEBI:30616"/>
        <dbReference type="ChEBI" id="CHEBI:43474"/>
        <dbReference type="ChEBI" id="CHEBI:456216"/>
        <dbReference type="EC" id="5.6.2.4"/>
    </reaction>
</comment>
<dbReference type="Pfam" id="PF00580">
    <property type="entry name" value="UvrD-helicase"/>
    <property type="match status" value="1"/>
</dbReference>
<keyword evidence="2 11" id="KW-0547">Nucleotide-binding</keyword>
<dbReference type="Gene3D" id="3.40.50.300">
    <property type="entry name" value="P-loop containing nucleotide triphosphate hydrolases"/>
    <property type="match status" value="2"/>
</dbReference>
<reference evidence="14" key="2">
    <citation type="journal article" date="2021" name="Microbiome">
        <title>Successional dynamics and alternative stable states in a saline activated sludge microbial community over 9 years.</title>
        <authorList>
            <person name="Wang Y."/>
            <person name="Ye J."/>
            <person name="Ju F."/>
            <person name="Liu L."/>
            <person name="Boyd J.A."/>
            <person name="Deng Y."/>
            <person name="Parks D.H."/>
            <person name="Jiang X."/>
            <person name="Yin X."/>
            <person name="Woodcroft B.J."/>
            <person name="Tyson G.W."/>
            <person name="Hugenholtz P."/>
            <person name="Polz M.F."/>
            <person name="Zhang T."/>
        </authorList>
    </citation>
    <scope>NUCLEOTIDE SEQUENCE</scope>
    <source>
        <strain evidence="14">HKST-UBA09</strain>
    </source>
</reference>
<dbReference type="Proteomes" id="UP000714915">
    <property type="component" value="Unassembled WGS sequence"/>
</dbReference>
<dbReference type="EC" id="5.6.2.4" evidence="9"/>
<keyword evidence="3 11" id="KW-0378">Hydrolase</keyword>
<dbReference type="GO" id="GO:0000725">
    <property type="term" value="P:recombinational repair"/>
    <property type="evidence" value="ECO:0007669"/>
    <property type="project" value="TreeGrafter"/>
</dbReference>
<keyword evidence="6" id="KW-0238">DNA-binding</keyword>
<accession>A0A955RL03</accession>
<evidence type="ECO:0000256" key="2">
    <source>
        <dbReference type="ARBA" id="ARBA00022741"/>
    </source>
</evidence>
<dbReference type="Gene3D" id="1.10.10.160">
    <property type="match status" value="1"/>
</dbReference>
<evidence type="ECO:0000256" key="10">
    <source>
        <dbReference type="ARBA" id="ARBA00048988"/>
    </source>
</evidence>
<dbReference type="InterPro" id="IPR000212">
    <property type="entry name" value="DNA_helicase_UvrD/REP"/>
</dbReference>
<evidence type="ECO:0000256" key="1">
    <source>
        <dbReference type="ARBA" id="ARBA00009922"/>
    </source>
</evidence>
<keyword evidence="7" id="KW-0413">Isomerase</keyword>
<keyword evidence="5 11" id="KW-0067">ATP-binding</keyword>
<dbReference type="Gene3D" id="1.10.486.10">
    <property type="entry name" value="PCRA, domain 4"/>
    <property type="match status" value="1"/>
</dbReference>
<evidence type="ECO:0000259" key="13">
    <source>
        <dbReference type="PROSITE" id="PS51217"/>
    </source>
</evidence>
<comment type="catalytic activity">
    <reaction evidence="8">
        <text>Couples ATP hydrolysis with the unwinding of duplex DNA by translocating in the 3'-5' direction.</text>
        <dbReference type="EC" id="5.6.2.4"/>
    </reaction>
</comment>
<comment type="caution">
    <text evidence="14">The sequence shown here is derived from an EMBL/GenBank/DDBJ whole genome shotgun (WGS) entry which is preliminary data.</text>
</comment>
<organism evidence="14 15">
    <name type="scientific">Candidatus Dojkabacteria bacterium</name>
    <dbReference type="NCBI Taxonomy" id="2099670"/>
    <lineage>
        <taxon>Bacteria</taxon>
        <taxon>Candidatus Dojkabacteria</taxon>
    </lineage>
</organism>
<feature type="binding site" evidence="11">
    <location>
        <begin position="26"/>
        <end position="33"/>
    </location>
    <ligand>
        <name>ATP</name>
        <dbReference type="ChEBI" id="CHEBI:30616"/>
    </ligand>
</feature>
<dbReference type="InterPro" id="IPR014017">
    <property type="entry name" value="DNA_helicase_UvrD-like_C"/>
</dbReference>
<dbReference type="Pfam" id="PF13361">
    <property type="entry name" value="UvrD_C"/>
    <property type="match status" value="1"/>
</dbReference>
<evidence type="ECO:0000256" key="5">
    <source>
        <dbReference type="ARBA" id="ARBA00022840"/>
    </source>
</evidence>
<dbReference type="PROSITE" id="PS51198">
    <property type="entry name" value="UVRD_HELICASE_ATP_BIND"/>
    <property type="match status" value="1"/>
</dbReference>
<gene>
    <name evidence="14" type="ORF">KC669_00225</name>
</gene>
<comment type="similarity">
    <text evidence="1">Belongs to the helicase family. UvrD subfamily.</text>
</comment>
<sequence>MIDLSHLNPQQKEAVETTEGPLLVLAGAGSGKTSVLTHRIAFILDAGLAGPTNILAVTFTNKAAGEMKERVARLLEDNDSDGAKMTAIPWMGTFHSIGVKLLKIYGEHVGLDRTFSIYDSSDQLSAVKEAMERLKIPTKDFNPRAIQNYISSAKNQLITPIDYESFAQGYFAQTVAEIYPVYQKILKENNAVDFDDLIMLSIKLLEENKKILEKFQNDFKYILVDEYQDTNHAQYKMIKLLAAVHKNICAVGDDDQSIYSFRGATIQNILNFEKDYTNCKVIKLEQNYRSTKKILEASYQVISKNRARKDKKLWTQNDDGEKIIVYTASDEEDEGRWIVKQIEQNEIDFNDVALLYRTNAQSRSLEEAFINAEIPYRIIGGVRFYERKEIKDVLAYMKLIYNPKDNKNLERIINVPRRGIGAKTVEELKMEAASKNLSPGEFCLTENELRNSKLDNFASTVKDLEKQSNEMNIVDFINYIIERTGYLEMLDDGTLENQSRIENIRELITVASKFINEEPKVALELFLDEVSLLEGAASKEENEDSVTLMTIHSAKGLEFKHVYVVGMEENLFPHSNTMFDDKELEEERRLAYVAITRAKERLHLTHTLNRKYFGSVHANPPSRFLTDIPEELVELIAPDVSSYSWGSSDSHTDTFNENVDLEIGDRVKHEYFGIGKVKYMDSEMIEVDFGVVYGVKELMLEYARLEKL</sequence>
<dbReference type="FunFam" id="1.10.10.160:FF:000001">
    <property type="entry name" value="ATP-dependent DNA helicase"/>
    <property type="match status" value="1"/>
</dbReference>
<dbReference type="GO" id="GO:0009314">
    <property type="term" value="P:response to radiation"/>
    <property type="evidence" value="ECO:0007669"/>
    <property type="project" value="UniProtKB-ARBA"/>
</dbReference>
<dbReference type="GO" id="GO:0033202">
    <property type="term" value="C:DNA helicase complex"/>
    <property type="evidence" value="ECO:0007669"/>
    <property type="project" value="TreeGrafter"/>
</dbReference>
<dbReference type="AlphaFoldDB" id="A0A955RL03"/>
<dbReference type="InterPro" id="IPR013986">
    <property type="entry name" value="DExx_box_DNA_helicase_dom_sf"/>
</dbReference>
<protein>
    <recommendedName>
        <fullName evidence="9">DNA 3'-5' helicase</fullName>
        <ecNumber evidence="9">5.6.2.4</ecNumber>
    </recommendedName>
</protein>
<feature type="domain" description="UvrD-like helicase ATP-binding" evidence="12">
    <location>
        <begin position="5"/>
        <end position="291"/>
    </location>
</feature>
<proteinExistence type="inferred from homology"/>
<dbReference type="GO" id="GO:0003677">
    <property type="term" value="F:DNA binding"/>
    <property type="evidence" value="ECO:0007669"/>
    <property type="project" value="UniProtKB-KW"/>
</dbReference>
<dbReference type="GO" id="GO:0043138">
    <property type="term" value="F:3'-5' DNA helicase activity"/>
    <property type="evidence" value="ECO:0007669"/>
    <property type="project" value="UniProtKB-EC"/>
</dbReference>
<evidence type="ECO:0000256" key="7">
    <source>
        <dbReference type="ARBA" id="ARBA00023235"/>
    </source>
</evidence>
<dbReference type="InterPro" id="IPR014016">
    <property type="entry name" value="UvrD-like_ATP-bd"/>
</dbReference>
<dbReference type="PROSITE" id="PS51217">
    <property type="entry name" value="UVRD_HELICASE_CTER"/>
    <property type="match status" value="1"/>
</dbReference>
<evidence type="ECO:0000256" key="8">
    <source>
        <dbReference type="ARBA" id="ARBA00034617"/>
    </source>
</evidence>
<dbReference type="CDD" id="cd17932">
    <property type="entry name" value="DEXQc_UvrD"/>
    <property type="match status" value="1"/>
</dbReference>
<dbReference type="PANTHER" id="PTHR11070:SF2">
    <property type="entry name" value="ATP-DEPENDENT DNA HELICASE SRS2"/>
    <property type="match status" value="1"/>
</dbReference>
<dbReference type="GO" id="GO:0005829">
    <property type="term" value="C:cytosol"/>
    <property type="evidence" value="ECO:0007669"/>
    <property type="project" value="TreeGrafter"/>
</dbReference>
<dbReference type="GO" id="GO:0005524">
    <property type="term" value="F:ATP binding"/>
    <property type="evidence" value="ECO:0007669"/>
    <property type="project" value="UniProtKB-UniRule"/>
</dbReference>
<dbReference type="EMBL" id="JAGQLF010000002">
    <property type="protein sequence ID" value="MCA9386439.1"/>
    <property type="molecule type" value="Genomic_DNA"/>
</dbReference>
<keyword evidence="4 11" id="KW-0347">Helicase</keyword>
<evidence type="ECO:0000256" key="11">
    <source>
        <dbReference type="PROSITE-ProRule" id="PRU00560"/>
    </source>
</evidence>
<feature type="domain" description="UvrD-like helicase C-terminal" evidence="13">
    <location>
        <begin position="292"/>
        <end position="556"/>
    </location>
</feature>